<dbReference type="Pfam" id="PF13830">
    <property type="entry name" value="DUF4192"/>
    <property type="match status" value="1"/>
</dbReference>
<proteinExistence type="predicted"/>
<evidence type="ECO:0008006" key="3">
    <source>
        <dbReference type="Google" id="ProtNLM"/>
    </source>
</evidence>
<evidence type="ECO:0000313" key="2">
    <source>
        <dbReference type="Proteomes" id="UP000198688"/>
    </source>
</evidence>
<keyword evidence="2" id="KW-1185">Reference proteome</keyword>
<evidence type="ECO:0000313" key="1">
    <source>
        <dbReference type="EMBL" id="SDT73890.1"/>
    </source>
</evidence>
<protein>
    <recommendedName>
        <fullName evidence="3">DUF4192 domain-containing protein</fullName>
    </recommendedName>
</protein>
<dbReference type="EMBL" id="LT629758">
    <property type="protein sequence ID" value="SDT73890.1"/>
    <property type="molecule type" value="Genomic_DNA"/>
</dbReference>
<gene>
    <name evidence="1" type="ORF">SAMN04489716_6811</name>
</gene>
<accession>A0A1H2CTL4</accession>
<dbReference type="InterPro" id="IPR025447">
    <property type="entry name" value="DUF4192"/>
</dbReference>
<dbReference type="STRING" id="113562.SAMN04489716_6811"/>
<dbReference type="Proteomes" id="UP000198688">
    <property type="component" value="Chromosome I"/>
</dbReference>
<dbReference type="AlphaFoldDB" id="A0A1H2CTL4"/>
<name>A0A1H2CTL4_9ACTN</name>
<organism evidence="1 2">
    <name type="scientific">Actinoplanes derwentensis</name>
    <dbReference type="NCBI Taxonomy" id="113562"/>
    <lineage>
        <taxon>Bacteria</taxon>
        <taxon>Bacillati</taxon>
        <taxon>Actinomycetota</taxon>
        <taxon>Actinomycetes</taxon>
        <taxon>Micromonosporales</taxon>
        <taxon>Micromonosporaceae</taxon>
        <taxon>Actinoplanes</taxon>
    </lineage>
</organism>
<reference evidence="1 2" key="1">
    <citation type="submission" date="2016-10" db="EMBL/GenBank/DDBJ databases">
        <authorList>
            <person name="de Groot N.N."/>
        </authorList>
    </citation>
    <scope>NUCLEOTIDE SEQUENCE [LARGE SCALE GENOMIC DNA]</scope>
    <source>
        <strain evidence="1 2">DSM 43941</strain>
    </source>
</reference>
<sequence length="346" mass="37348">MPAPGRSSGAATLAGMRFDSSLVVRSPAELIAALPYVMGYHPHDSIALLGLRGPDLTFAACLDLPPPGRDEVGAAEIGARDIVDVIRRQSPEMMVIVGFGPAQRVTPVVLALVEALRATGVRVHDVMRVCDGRWWSYLCEDPVCCPPDGRPCLPLDSVIAAEATYRGQVALPSRAALAAQLAAVDGPARVSMAAATERARLRFRELVKGLAGKALAKRIRMTGRPVVREAEKRFRFGGVLSDDEVAWLGVLLTDRAVEDYALDRTDGTEWRIQLWTDVLRRVEPVHVPTPACLLGFTAWRLGRGALARVAVDRALAAEPGHDLAAMLHQILGFGVPPGMIRRGLRK</sequence>